<dbReference type="Proteomes" id="UP000664399">
    <property type="component" value="Unassembled WGS sequence"/>
</dbReference>
<organism evidence="1 2">
    <name type="scientific">Acetobacter suratthaniensis</name>
    <dbReference type="NCBI Taxonomy" id="1502841"/>
    <lineage>
        <taxon>Bacteria</taxon>
        <taxon>Pseudomonadati</taxon>
        <taxon>Pseudomonadota</taxon>
        <taxon>Alphaproteobacteria</taxon>
        <taxon>Acetobacterales</taxon>
        <taxon>Acetobacteraceae</taxon>
        <taxon>Acetobacter</taxon>
    </lineage>
</organism>
<sequence>MSSDKIKDIKAAGALAADTAREEIESLKAQLEKLIGQRVAPVLGKASEQAGAFTEQAVANARELADHARTDLAKQTRGQTPWVSIAVSGVVGFILGRLSR</sequence>
<evidence type="ECO:0008006" key="3">
    <source>
        <dbReference type="Google" id="ProtNLM"/>
    </source>
</evidence>
<gene>
    <name evidence="1" type="ORF">J2D75_06485</name>
</gene>
<proteinExistence type="predicted"/>
<dbReference type="RefSeq" id="WP_207853940.1">
    <property type="nucleotide sequence ID" value="NZ_JAFVMG010000004.1"/>
</dbReference>
<keyword evidence="2" id="KW-1185">Reference proteome</keyword>
<accession>A0ABS3LKJ0</accession>
<comment type="caution">
    <text evidence="1">The sequence shown here is derived from an EMBL/GenBank/DDBJ whole genome shotgun (WGS) entry which is preliminary data.</text>
</comment>
<dbReference type="EMBL" id="JAFVMG010000004">
    <property type="protein sequence ID" value="MBO1328121.1"/>
    <property type="molecule type" value="Genomic_DNA"/>
</dbReference>
<name>A0ABS3LKJ0_9PROT</name>
<evidence type="ECO:0000313" key="2">
    <source>
        <dbReference type="Proteomes" id="UP000664399"/>
    </source>
</evidence>
<protein>
    <recommendedName>
        <fullName evidence="3">DUF883 domain-containing protein</fullName>
    </recommendedName>
</protein>
<evidence type="ECO:0000313" key="1">
    <source>
        <dbReference type="EMBL" id="MBO1328121.1"/>
    </source>
</evidence>
<reference evidence="1 2" key="1">
    <citation type="submission" date="2021-03" db="EMBL/GenBank/DDBJ databases">
        <title>The complete genome sequence of Acetobacter suratthaniensis TBRC 1719.</title>
        <authorList>
            <person name="Charoenyingcharoen P."/>
            <person name="Yukphan P."/>
        </authorList>
    </citation>
    <scope>NUCLEOTIDE SEQUENCE [LARGE SCALE GENOMIC DNA]</scope>
    <source>
        <strain evidence="1 2">TBRC 1719</strain>
    </source>
</reference>